<dbReference type="SUPFAM" id="SSF57701">
    <property type="entry name" value="Zn2/Cys6 DNA-binding domain"/>
    <property type="match status" value="1"/>
</dbReference>
<accession>A0A8H4W1F0</accession>
<evidence type="ECO:0000256" key="1">
    <source>
        <dbReference type="ARBA" id="ARBA00022723"/>
    </source>
</evidence>
<dbReference type="InterPro" id="IPR007219">
    <property type="entry name" value="XnlR_reg_dom"/>
</dbReference>
<dbReference type="CDD" id="cd00067">
    <property type="entry name" value="GAL4"/>
    <property type="match status" value="1"/>
</dbReference>
<feature type="region of interest" description="Disordered" evidence="3">
    <location>
        <begin position="83"/>
        <end position="102"/>
    </location>
</feature>
<keyword evidence="6" id="KW-1185">Reference proteome</keyword>
<organism evidence="5 6">
    <name type="scientific">Cudoniella acicularis</name>
    <dbReference type="NCBI Taxonomy" id="354080"/>
    <lineage>
        <taxon>Eukaryota</taxon>
        <taxon>Fungi</taxon>
        <taxon>Dikarya</taxon>
        <taxon>Ascomycota</taxon>
        <taxon>Pezizomycotina</taxon>
        <taxon>Leotiomycetes</taxon>
        <taxon>Helotiales</taxon>
        <taxon>Tricladiaceae</taxon>
        <taxon>Cudoniella</taxon>
    </lineage>
</organism>
<evidence type="ECO:0000259" key="4">
    <source>
        <dbReference type="PROSITE" id="PS50048"/>
    </source>
</evidence>
<dbReference type="Pfam" id="PF04082">
    <property type="entry name" value="Fungal_trans"/>
    <property type="match status" value="1"/>
</dbReference>
<gene>
    <name evidence="5" type="ORF">G7Y89_g7580</name>
</gene>
<evidence type="ECO:0000313" key="5">
    <source>
        <dbReference type="EMBL" id="KAF4630568.1"/>
    </source>
</evidence>
<reference evidence="5 6" key="1">
    <citation type="submission" date="2020-03" db="EMBL/GenBank/DDBJ databases">
        <title>Draft Genome Sequence of Cudoniella acicularis.</title>
        <authorList>
            <person name="Buettner E."/>
            <person name="Kellner H."/>
        </authorList>
    </citation>
    <scope>NUCLEOTIDE SEQUENCE [LARGE SCALE GENOMIC DNA]</scope>
    <source>
        <strain evidence="5 6">DSM 108380</strain>
    </source>
</reference>
<dbReference type="InterPro" id="IPR036864">
    <property type="entry name" value="Zn2-C6_fun-type_DNA-bd_sf"/>
</dbReference>
<dbReference type="Proteomes" id="UP000566819">
    <property type="component" value="Unassembled WGS sequence"/>
</dbReference>
<dbReference type="Gene3D" id="4.10.240.10">
    <property type="entry name" value="Zn(2)-C6 fungal-type DNA-binding domain"/>
    <property type="match status" value="1"/>
</dbReference>
<keyword evidence="1" id="KW-0479">Metal-binding</keyword>
<dbReference type="InterPro" id="IPR050987">
    <property type="entry name" value="AtrR-like"/>
</dbReference>
<dbReference type="EMBL" id="JAAMPI010000537">
    <property type="protein sequence ID" value="KAF4630568.1"/>
    <property type="molecule type" value="Genomic_DNA"/>
</dbReference>
<dbReference type="PANTHER" id="PTHR46910">
    <property type="entry name" value="TRANSCRIPTION FACTOR PDR1"/>
    <property type="match status" value="1"/>
</dbReference>
<dbReference type="PANTHER" id="PTHR46910:SF18">
    <property type="entry name" value="ZN(II)2CYS6 TRANSCRIPTION FACTOR (EUROFUNG)"/>
    <property type="match status" value="1"/>
</dbReference>
<feature type="compositionally biased region" description="Polar residues" evidence="3">
    <location>
        <begin position="85"/>
        <end position="98"/>
    </location>
</feature>
<protein>
    <recommendedName>
        <fullName evidence="4">Zn(2)-C6 fungal-type domain-containing protein</fullName>
    </recommendedName>
</protein>
<sequence length="666" mass="74645">MNHTHTTYPVPPQIAHAPQLPPSHQPETISKPKKLRRISRACDFCHNRSIKCKPSAEQPTTCQNCFDFGVDCTYLRPAKKRGIKSGSTKASSDNGSSSRDGENDARMLLELTNGVHGNGNSNVVSIQEKWKNLVVANEAKIKDLVEVYFEVVYPIFPLFHIPSLRRRIANREYLSDRSFFADIMSICALASSRARDGALFPGHWNANHFQEPSPEIFFAAAQEALPQDLSTMRGLDWMRTFALLALYGIQVGNLNIMHQYLGMHHILVSMDNLHDEKNWPKNIGVVEVELRRRLFWSMYTLEVYVSIVWGSIIRCREAQSHVSYPSEVDDELFSDAGYIEHNSFLPYPSQAITNPNSWLHGWNFTTEMYRILEHRMDDFRRRRPPSGGPYFPSDLFRRDIPHQTIVLEKVMSMYSELPQRFKEAKIAEKGRPGQDDKFSFQAANITVALQLVRMVLFTAEEATTAEKCSIARELLDGFVKVPVIFLRAISSPLLYHLAGIGSILGSTIEGPISETSYFQVREVLLEMAKLLSRLEEGITRPAGAASRLSKQVAQIDKYMMEQRQSEFAASSAFLALALTTTLPTASQSSPNIDPSLHESTINKNGFGAALSQYNFNVTGGNSVQGGMQVGPAAVAPNNNRFQVQLPLHLLEGWPWPSDIGQGLGGI</sequence>
<dbReference type="InterPro" id="IPR001138">
    <property type="entry name" value="Zn2Cys6_DnaBD"/>
</dbReference>
<feature type="domain" description="Zn(2)-C6 fungal-type" evidence="4">
    <location>
        <begin position="41"/>
        <end position="74"/>
    </location>
</feature>
<proteinExistence type="predicted"/>
<dbReference type="Pfam" id="PF00172">
    <property type="entry name" value="Zn_clus"/>
    <property type="match status" value="1"/>
</dbReference>
<dbReference type="PROSITE" id="PS50048">
    <property type="entry name" value="ZN2_CY6_FUNGAL_2"/>
    <property type="match status" value="1"/>
</dbReference>
<comment type="caution">
    <text evidence="5">The sequence shown here is derived from an EMBL/GenBank/DDBJ whole genome shotgun (WGS) entry which is preliminary data.</text>
</comment>
<evidence type="ECO:0000256" key="2">
    <source>
        <dbReference type="ARBA" id="ARBA00023242"/>
    </source>
</evidence>
<keyword evidence="2" id="KW-0539">Nucleus</keyword>
<name>A0A8H4W1F0_9HELO</name>
<dbReference type="GO" id="GO:0000981">
    <property type="term" value="F:DNA-binding transcription factor activity, RNA polymerase II-specific"/>
    <property type="evidence" value="ECO:0007669"/>
    <property type="project" value="InterPro"/>
</dbReference>
<dbReference type="GO" id="GO:0008270">
    <property type="term" value="F:zinc ion binding"/>
    <property type="evidence" value="ECO:0007669"/>
    <property type="project" value="InterPro"/>
</dbReference>
<evidence type="ECO:0000256" key="3">
    <source>
        <dbReference type="SAM" id="MobiDB-lite"/>
    </source>
</evidence>
<dbReference type="CDD" id="cd12148">
    <property type="entry name" value="fungal_TF_MHR"/>
    <property type="match status" value="1"/>
</dbReference>
<dbReference type="SMART" id="SM00066">
    <property type="entry name" value="GAL4"/>
    <property type="match status" value="1"/>
</dbReference>
<dbReference type="OrthoDB" id="2123952at2759"/>
<feature type="region of interest" description="Disordered" evidence="3">
    <location>
        <begin position="1"/>
        <end position="34"/>
    </location>
</feature>
<dbReference type="GO" id="GO:0003677">
    <property type="term" value="F:DNA binding"/>
    <property type="evidence" value="ECO:0007669"/>
    <property type="project" value="InterPro"/>
</dbReference>
<dbReference type="GO" id="GO:0006351">
    <property type="term" value="P:DNA-templated transcription"/>
    <property type="evidence" value="ECO:0007669"/>
    <property type="project" value="InterPro"/>
</dbReference>
<evidence type="ECO:0000313" key="6">
    <source>
        <dbReference type="Proteomes" id="UP000566819"/>
    </source>
</evidence>
<dbReference type="AlphaFoldDB" id="A0A8H4W1F0"/>